<organism evidence="1">
    <name type="scientific">Timema tahoe</name>
    <dbReference type="NCBI Taxonomy" id="61484"/>
    <lineage>
        <taxon>Eukaryota</taxon>
        <taxon>Metazoa</taxon>
        <taxon>Ecdysozoa</taxon>
        <taxon>Arthropoda</taxon>
        <taxon>Hexapoda</taxon>
        <taxon>Insecta</taxon>
        <taxon>Pterygota</taxon>
        <taxon>Neoptera</taxon>
        <taxon>Polyneoptera</taxon>
        <taxon>Phasmatodea</taxon>
        <taxon>Timematodea</taxon>
        <taxon>Timematoidea</taxon>
        <taxon>Timematidae</taxon>
        <taxon>Timema</taxon>
    </lineage>
</organism>
<proteinExistence type="predicted"/>
<accession>A0A7R9INX8</accession>
<evidence type="ECO:0000313" key="1">
    <source>
        <dbReference type="EMBL" id="CAD7461800.1"/>
    </source>
</evidence>
<gene>
    <name evidence="1" type="ORF">TTEB3V08_LOCUS9703</name>
</gene>
<name>A0A7R9INX8_9NEOP</name>
<dbReference type="AlphaFoldDB" id="A0A7R9INX8"/>
<sequence>MKDWYLIIPSEHHFHTRSHKFGRQNQSGGGYDDEDDDEGGYSYNGYYGGVDAGDSITGDKADRLTIDWIAGDKVDRLTIDWIAGDKVDRLTIDWIVVVYLNFYSNITKRRLTWNGQSDLQALISGGRSCKPSVTQSLAPPTTYVYKGVRAYPPSSSDYT</sequence>
<dbReference type="EMBL" id="OE005228">
    <property type="protein sequence ID" value="CAD7461800.1"/>
    <property type="molecule type" value="Genomic_DNA"/>
</dbReference>
<protein>
    <submittedName>
        <fullName evidence="1">Uncharacterized protein</fullName>
    </submittedName>
</protein>
<reference evidence="1" key="1">
    <citation type="submission" date="2020-11" db="EMBL/GenBank/DDBJ databases">
        <authorList>
            <person name="Tran Van P."/>
        </authorList>
    </citation>
    <scope>NUCLEOTIDE SEQUENCE</scope>
</reference>